<sequence>MANRFAALLALKALPWFAKVVRDIRGFRIENWSDFTPIIKGSTP</sequence>
<protein>
    <submittedName>
        <fullName evidence="1">Virulence-associated protein VapD</fullName>
    </submittedName>
</protein>
<gene>
    <name evidence="1" type="ORF">HNQ65_005210</name>
</gene>
<accession>A0A7W8DMT1</accession>
<comment type="caution">
    <text evidence="1">The sequence shown here is derived from an EMBL/GenBank/DDBJ whole genome shotgun (WGS) entry which is preliminary data.</text>
</comment>
<dbReference type="EMBL" id="JACHIG010000020">
    <property type="protein sequence ID" value="MBB5035597.1"/>
    <property type="molecule type" value="Genomic_DNA"/>
</dbReference>
<organism evidence="1 2">
    <name type="scientific">Prosthecobacter vanneervenii</name>
    <dbReference type="NCBI Taxonomy" id="48466"/>
    <lineage>
        <taxon>Bacteria</taxon>
        <taxon>Pseudomonadati</taxon>
        <taxon>Verrucomicrobiota</taxon>
        <taxon>Verrucomicrobiia</taxon>
        <taxon>Verrucomicrobiales</taxon>
        <taxon>Verrucomicrobiaceae</taxon>
        <taxon>Prosthecobacter</taxon>
    </lineage>
</organism>
<proteinExistence type="predicted"/>
<reference evidence="1 2" key="1">
    <citation type="submission" date="2020-08" db="EMBL/GenBank/DDBJ databases">
        <title>Genomic Encyclopedia of Type Strains, Phase IV (KMG-IV): sequencing the most valuable type-strain genomes for metagenomic binning, comparative biology and taxonomic classification.</title>
        <authorList>
            <person name="Goeker M."/>
        </authorList>
    </citation>
    <scope>NUCLEOTIDE SEQUENCE [LARGE SCALE GENOMIC DNA]</scope>
    <source>
        <strain evidence="1 2">DSM 12252</strain>
    </source>
</reference>
<evidence type="ECO:0000313" key="2">
    <source>
        <dbReference type="Proteomes" id="UP000590740"/>
    </source>
</evidence>
<dbReference type="Gene3D" id="3.30.70.240">
    <property type="match status" value="1"/>
</dbReference>
<dbReference type="AlphaFoldDB" id="A0A7W8DMT1"/>
<evidence type="ECO:0000313" key="1">
    <source>
        <dbReference type="EMBL" id="MBB5035597.1"/>
    </source>
</evidence>
<keyword evidence="2" id="KW-1185">Reference proteome</keyword>
<name>A0A7W8DMT1_9BACT</name>
<dbReference type="Proteomes" id="UP000590740">
    <property type="component" value="Unassembled WGS sequence"/>
</dbReference>